<evidence type="ECO:0000259" key="6">
    <source>
        <dbReference type="PROSITE" id="PS51526"/>
    </source>
</evidence>
<reference evidence="7 8" key="2">
    <citation type="submission" date="2018-11" db="EMBL/GenBank/DDBJ databases">
        <authorList>
            <consortium name="Pathogen Informatics"/>
        </authorList>
    </citation>
    <scope>NUCLEOTIDE SEQUENCE [LARGE SCALE GENOMIC DNA]</scope>
</reference>
<dbReference type="Pfam" id="PF01388">
    <property type="entry name" value="ARID"/>
    <property type="match status" value="1"/>
</dbReference>
<dbReference type="InterPro" id="IPR052406">
    <property type="entry name" value="Chromatin_Remodeling_Comp"/>
</dbReference>
<dbReference type="Proteomes" id="UP000271098">
    <property type="component" value="Unassembled WGS sequence"/>
</dbReference>
<dbReference type="PROSITE" id="PS51011">
    <property type="entry name" value="ARID"/>
    <property type="match status" value="1"/>
</dbReference>
<dbReference type="OrthoDB" id="338531at2759"/>
<evidence type="ECO:0000256" key="1">
    <source>
        <dbReference type="ARBA" id="ARBA00022853"/>
    </source>
</evidence>
<dbReference type="GO" id="GO:0006325">
    <property type="term" value="P:chromatin organization"/>
    <property type="evidence" value="ECO:0007669"/>
    <property type="project" value="UniProtKB-KW"/>
</dbReference>
<keyword evidence="3" id="KW-0804">Transcription</keyword>
<dbReference type="WBParaSite" id="GPUH_0001069901-mRNA-1">
    <property type="protein sequence ID" value="GPUH_0001069901-mRNA-1"/>
    <property type="gene ID" value="GPUH_0001069901"/>
</dbReference>
<sequence length="742" mass="81424">MDEECSYRKDAEGIWDVEEEESCTLQAPHVQGAEVDLCALYEAVVALGGWQKVSLLEKWGDVARAIGISSGVAVAGHAVKVLYMRYLSKYEQSELVGDVDDSDSDLLSSRSRSKGFSSLATADCPISTGQRQQQSEYFRLRPEKREAEYDRIVKSLLCGLPNEVDFAVNVCTLLSHPGPRVLRVAAAPQIVTLLVAHLAIFPDGLCNFHITEEESNIFCGLSTEFQPRNVVSWRVQQVLSIVRNLSFEVINKADLAANWPLLNTWDYVCTDRGDVSIDLMGEEYSLTNHLLLKTVSYCLHSEDKLQIIRALEILSGLCNNDRNESLICEFLDSRILSKIFTVISVKDIMMCVYTLESLYQVCEFCGKIYPLVARPGSYTTATHSPAYQSRVTASRGTNASVTASSTPTVGDSKVEQLTAKWIRMNCVAEMGSVVPRGELYASYVDDLRHRYGALSGSVQTFTNIIKAVYPNVVLRIQQSPGSNMPVFENLRMCKTNATTGTVHGNTATVTGVAAATATSTNTSIIASHPLVQKMLTDNSSSTTTTSLNGHAAVGAVDQKYLFFCLLIQGLSSVRSHAAAVIWLAQQWHNVSPISLLYWSISELTFYSVRFEIPPNTPTVLAISSDEVTASSARPNSVHVINAQPSTSSAFSLQMPSVGTGAQHKVCRSTAEIRDILSKQRPETKIVRVENRAIAASSLIPSCDAKPGTSQVKYSLLFFVVFDLFFYQDGFLSLLCRSTFGTV</sequence>
<dbReference type="SMART" id="SM01014">
    <property type="entry name" value="ARID"/>
    <property type="match status" value="1"/>
</dbReference>
<dbReference type="SUPFAM" id="SSF46774">
    <property type="entry name" value="ARID-like"/>
    <property type="match status" value="1"/>
</dbReference>
<dbReference type="InterPro" id="IPR036431">
    <property type="entry name" value="ARID_dom_sf"/>
</dbReference>
<dbReference type="EMBL" id="UYRT01078099">
    <property type="protein sequence ID" value="VDN17777.1"/>
    <property type="molecule type" value="Genomic_DNA"/>
</dbReference>
<gene>
    <name evidence="7" type="ORF">GPUH_LOCUS10686</name>
</gene>
<dbReference type="AlphaFoldDB" id="A0A183DPP5"/>
<dbReference type="PROSITE" id="PS51526">
    <property type="entry name" value="RFX_DBD"/>
    <property type="match status" value="1"/>
</dbReference>
<evidence type="ECO:0000256" key="2">
    <source>
        <dbReference type="ARBA" id="ARBA00023015"/>
    </source>
</evidence>
<evidence type="ECO:0000259" key="5">
    <source>
        <dbReference type="PROSITE" id="PS51011"/>
    </source>
</evidence>
<dbReference type="Pfam" id="PF02257">
    <property type="entry name" value="RFX_DNA_binding"/>
    <property type="match status" value="1"/>
</dbReference>
<dbReference type="InterPro" id="IPR001606">
    <property type="entry name" value="ARID_dom"/>
</dbReference>
<dbReference type="InterPro" id="IPR003150">
    <property type="entry name" value="DNA-bd_RFX"/>
</dbReference>
<dbReference type="SMART" id="SM00501">
    <property type="entry name" value="BRIGHT"/>
    <property type="match status" value="1"/>
</dbReference>
<dbReference type="GO" id="GO:0003677">
    <property type="term" value="F:DNA binding"/>
    <property type="evidence" value="ECO:0007669"/>
    <property type="project" value="InterPro"/>
</dbReference>
<evidence type="ECO:0000313" key="9">
    <source>
        <dbReference type="WBParaSite" id="GPUH_0001069901-mRNA-1"/>
    </source>
</evidence>
<name>A0A183DPP5_9BILA</name>
<evidence type="ECO:0000313" key="7">
    <source>
        <dbReference type="EMBL" id="VDN17777.1"/>
    </source>
</evidence>
<accession>A0A183DPP5</accession>
<dbReference type="PANTHER" id="PTHR22970:SF14">
    <property type="entry name" value="AT-RICH INTERACTIVE DOMAIN-CONTAINING PROTEIN 2"/>
    <property type="match status" value="1"/>
</dbReference>
<dbReference type="Gene3D" id="1.10.10.10">
    <property type="entry name" value="Winged helix-like DNA-binding domain superfamily/Winged helix DNA-binding domain"/>
    <property type="match status" value="1"/>
</dbReference>
<feature type="domain" description="RFX-type winged-helix" evidence="6">
    <location>
        <begin position="418"/>
        <end position="494"/>
    </location>
</feature>
<feature type="domain" description="ARID" evidence="5">
    <location>
        <begin position="4"/>
        <end position="95"/>
    </location>
</feature>
<proteinExistence type="predicted"/>
<keyword evidence="2" id="KW-0805">Transcription regulation</keyword>
<dbReference type="GO" id="GO:0006355">
    <property type="term" value="P:regulation of DNA-templated transcription"/>
    <property type="evidence" value="ECO:0007669"/>
    <property type="project" value="InterPro"/>
</dbReference>
<dbReference type="CDD" id="cd16100">
    <property type="entry name" value="ARID"/>
    <property type="match status" value="1"/>
</dbReference>
<keyword evidence="1" id="KW-0156">Chromatin regulator</keyword>
<protein>
    <submittedName>
        <fullName evidence="9">ARID domain-containing protein</fullName>
    </submittedName>
</protein>
<dbReference type="InterPro" id="IPR036388">
    <property type="entry name" value="WH-like_DNA-bd_sf"/>
</dbReference>
<organism evidence="9">
    <name type="scientific">Gongylonema pulchrum</name>
    <dbReference type="NCBI Taxonomy" id="637853"/>
    <lineage>
        <taxon>Eukaryota</taxon>
        <taxon>Metazoa</taxon>
        <taxon>Ecdysozoa</taxon>
        <taxon>Nematoda</taxon>
        <taxon>Chromadorea</taxon>
        <taxon>Rhabditida</taxon>
        <taxon>Spirurina</taxon>
        <taxon>Spiruromorpha</taxon>
        <taxon>Spiruroidea</taxon>
        <taxon>Gongylonematidae</taxon>
        <taxon>Gongylonema</taxon>
    </lineage>
</organism>
<keyword evidence="4" id="KW-0539">Nucleus</keyword>
<dbReference type="PANTHER" id="PTHR22970">
    <property type="entry name" value="AT-RICH INTERACTIVE DOMAIN-CONTAINING PROTEIN 2"/>
    <property type="match status" value="1"/>
</dbReference>
<evidence type="ECO:0000256" key="3">
    <source>
        <dbReference type="ARBA" id="ARBA00023163"/>
    </source>
</evidence>
<reference evidence="9" key="1">
    <citation type="submission" date="2016-06" db="UniProtKB">
        <authorList>
            <consortium name="WormBaseParasite"/>
        </authorList>
    </citation>
    <scope>IDENTIFICATION</scope>
</reference>
<evidence type="ECO:0000256" key="4">
    <source>
        <dbReference type="ARBA" id="ARBA00023242"/>
    </source>
</evidence>
<evidence type="ECO:0000313" key="8">
    <source>
        <dbReference type="Proteomes" id="UP000271098"/>
    </source>
</evidence>
<keyword evidence="8" id="KW-1185">Reference proteome</keyword>
<dbReference type="Gene3D" id="1.10.150.60">
    <property type="entry name" value="ARID DNA-binding domain"/>
    <property type="match status" value="1"/>
</dbReference>